<feature type="compositionally biased region" description="Acidic residues" evidence="1">
    <location>
        <begin position="100"/>
        <end position="115"/>
    </location>
</feature>
<dbReference type="AlphaFoldDB" id="A0A963Z1K5"/>
<dbReference type="RefSeq" id="WP_227307705.1">
    <property type="nucleotide sequence ID" value="NZ_JAESVA010000004.1"/>
</dbReference>
<evidence type="ECO:0000313" key="4">
    <source>
        <dbReference type="Proteomes" id="UP000721844"/>
    </source>
</evidence>
<sequence length="121" mass="12833">MITQTGIYCAAAALIAAIYLRVMVRLAPVLKRKLHFSSVNAAMLPLVLLLFALIYLELRAVHDWAPGFEDAIGTATFFGLAIGRILPFPGGGGSMRFGFGDDDMSDSDGDFDGDSDSGSGD</sequence>
<organism evidence="3 4">
    <name type="scientific">Acidisoma cellulosilyticum</name>
    <dbReference type="NCBI Taxonomy" id="2802395"/>
    <lineage>
        <taxon>Bacteria</taxon>
        <taxon>Pseudomonadati</taxon>
        <taxon>Pseudomonadota</taxon>
        <taxon>Alphaproteobacteria</taxon>
        <taxon>Acetobacterales</taxon>
        <taxon>Acidocellaceae</taxon>
        <taxon>Acidisoma</taxon>
    </lineage>
</organism>
<feature type="transmembrane region" description="Helical" evidence="2">
    <location>
        <begin position="68"/>
        <end position="86"/>
    </location>
</feature>
<dbReference type="Proteomes" id="UP000721844">
    <property type="component" value="Unassembled WGS sequence"/>
</dbReference>
<evidence type="ECO:0000313" key="3">
    <source>
        <dbReference type="EMBL" id="MCB8881029.1"/>
    </source>
</evidence>
<evidence type="ECO:0000256" key="1">
    <source>
        <dbReference type="SAM" id="MobiDB-lite"/>
    </source>
</evidence>
<name>A0A963Z1K5_9PROT</name>
<accession>A0A963Z1K5</accession>
<keyword evidence="2" id="KW-0812">Transmembrane</keyword>
<gene>
    <name evidence="3" type="ORF">ACELLULO517_12355</name>
</gene>
<feature type="transmembrane region" description="Helical" evidence="2">
    <location>
        <begin position="6"/>
        <end position="24"/>
    </location>
</feature>
<keyword evidence="4" id="KW-1185">Reference proteome</keyword>
<keyword evidence="2" id="KW-1133">Transmembrane helix</keyword>
<feature type="transmembrane region" description="Helical" evidence="2">
    <location>
        <begin position="36"/>
        <end position="56"/>
    </location>
</feature>
<feature type="region of interest" description="Disordered" evidence="1">
    <location>
        <begin position="97"/>
        <end position="121"/>
    </location>
</feature>
<proteinExistence type="predicted"/>
<reference evidence="3 4" key="1">
    <citation type="journal article" date="2021" name="Microorganisms">
        <title>Acidisoma silvae sp. nov. and Acidisomacellulosilytica sp. nov., Two Acidophilic Bacteria Isolated from Decaying Wood, Hydrolyzing Cellulose and Producing Poly-3-hydroxybutyrate.</title>
        <authorList>
            <person name="Mieszkin S."/>
            <person name="Pouder E."/>
            <person name="Uroz S."/>
            <person name="Simon-Colin C."/>
            <person name="Alain K."/>
        </authorList>
    </citation>
    <scope>NUCLEOTIDE SEQUENCE [LARGE SCALE GENOMIC DNA]</scope>
    <source>
        <strain evidence="3 4">HW T5.17</strain>
    </source>
</reference>
<protein>
    <submittedName>
        <fullName evidence="3">Uncharacterized protein</fullName>
    </submittedName>
</protein>
<comment type="caution">
    <text evidence="3">The sequence shown here is derived from an EMBL/GenBank/DDBJ whole genome shotgun (WGS) entry which is preliminary data.</text>
</comment>
<dbReference type="EMBL" id="JAESVA010000004">
    <property type="protein sequence ID" value="MCB8881029.1"/>
    <property type="molecule type" value="Genomic_DNA"/>
</dbReference>
<evidence type="ECO:0000256" key="2">
    <source>
        <dbReference type="SAM" id="Phobius"/>
    </source>
</evidence>
<keyword evidence="2" id="KW-0472">Membrane</keyword>